<protein>
    <submittedName>
        <fullName evidence="1">Uncharacterized protein</fullName>
    </submittedName>
</protein>
<dbReference type="EMBL" id="LR796268">
    <property type="protein sequence ID" value="CAB4132770.1"/>
    <property type="molecule type" value="Genomic_DNA"/>
</dbReference>
<reference evidence="1" key="1">
    <citation type="submission" date="2020-04" db="EMBL/GenBank/DDBJ databases">
        <authorList>
            <person name="Chiriac C."/>
            <person name="Salcher M."/>
            <person name="Ghai R."/>
            <person name="Kavagutti S V."/>
        </authorList>
    </citation>
    <scope>NUCLEOTIDE SEQUENCE</scope>
</reference>
<gene>
    <name evidence="1" type="ORF">UFOVP249_21</name>
</gene>
<sequence length="295" mass="32326">MAFYEVSYSDDAVTFVNTKTNKAEKLELFDAMDDLDAIRIVNGEIKARDNVSKASVSLLSHLLNNPRLGAYKGTTPLDESVPNELKSAIREIETEYLKPIFSAPLTSKGQSPATVEKQWQLFAAGLREGGGYANAKSRVIKYFAHVGQLPIASNGKCLTVAAIDKILVNEMQKIAPETKEGIAGKLVKLSSDINNRKETTDLGDYATAIAALKAMLSTYEGLYRESLETMTALKGNPENNVQSKATDAMAKIMEKPSVESLDAMRENGQMDDVTYQIAMLEHHGIEVLFEEEAPL</sequence>
<proteinExistence type="predicted"/>
<organism evidence="1">
    <name type="scientific">uncultured Caudovirales phage</name>
    <dbReference type="NCBI Taxonomy" id="2100421"/>
    <lineage>
        <taxon>Viruses</taxon>
        <taxon>Duplodnaviria</taxon>
        <taxon>Heunggongvirae</taxon>
        <taxon>Uroviricota</taxon>
        <taxon>Caudoviricetes</taxon>
        <taxon>Peduoviridae</taxon>
        <taxon>Maltschvirus</taxon>
        <taxon>Maltschvirus maltsch</taxon>
    </lineage>
</organism>
<evidence type="ECO:0000313" key="1">
    <source>
        <dbReference type="EMBL" id="CAB4132770.1"/>
    </source>
</evidence>
<name>A0A6J5LIF4_9CAUD</name>
<accession>A0A6J5LIF4</accession>